<accession>A0AAV7DZ42</accession>
<keyword evidence="3" id="KW-1185">Reference proteome</keyword>
<dbReference type="Proteomes" id="UP000825729">
    <property type="component" value="Unassembled WGS sequence"/>
</dbReference>
<sequence length="147" mass="15914">MFHVATQGGEDEKGGEAVQLVRERVGVEAEAREGIVDGVAHVGAMRAVATEVEMEVEGAEVVEGRSSLVVGDVPPLFPDRPEGRHEVEEEKRADVEVDGALVLLSPHLPRPLPRETAALRRHGRSRARVTRVSETGETEVTVVKFGH</sequence>
<organism evidence="2 3">
    <name type="scientific">Aristolochia fimbriata</name>
    <name type="common">White veined hardy Dutchman's pipe vine</name>
    <dbReference type="NCBI Taxonomy" id="158543"/>
    <lineage>
        <taxon>Eukaryota</taxon>
        <taxon>Viridiplantae</taxon>
        <taxon>Streptophyta</taxon>
        <taxon>Embryophyta</taxon>
        <taxon>Tracheophyta</taxon>
        <taxon>Spermatophyta</taxon>
        <taxon>Magnoliopsida</taxon>
        <taxon>Magnoliidae</taxon>
        <taxon>Piperales</taxon>
        <taxon>Aristolochiaceae</taxon>
        <taxon>Aristolochia</taxon>
    </lineage>
</organism>
<protein>
    <submittedName>
        <fullName evidence="2">Uncharacterized protein</fullName>
    </submittedName>
</protein>
<dbReference type="EMBL" id="JAINDJ010000008">
    <property type="protein sequence ID" value="KAG9440866.1"/>
    <property type="molecule type" value="Genomic_DNA"/>
</dbReference>
<comment type="caution">
    <text evidence="2">The sequence shown here is derived from an EMBL/GenBank/DDBJ whole genome shotgun (WGS) entry which is preliminary data.</text>
</comment>
<feature type="region of interest" description="Disordered" evidence="1">
    <location>
        <begin position="73"/>
        <end position="92"/>
    </location>
</feature>
<feature type="compositionally biased region" description="Basic and acidic residues" evidence="1">
    <location>
        <begin position="79"/>
        <end position="92"/>
    </location>
</feature>
<evidence type="ECO:0000256" key="1">
    <source>
        <dbReference type="SAM" id="MobiDB-lite"/>
    </source>
</evidence>
<proteinExistence type="predicted"/>
<evidence type="ECO:0000313" key="3">
    <source>
        <dbReference type="Proteomes" id="UP000825729"/>
    </source>
</evidence>
<reference evidence="2 3" key="1">
    <citation type="submission" date="2021-07" db="EMBL/GenBank/DDBJ databases">
        <title>The Aristolochia fimbriata genome: insights into angiosperm evolution, floral development and chemical biosynthesis.</title>
        <authorList>
            <person name="Jiao Y."/>
        </authorList>
    </citation>
    <scope>NUCLEOTIDE SEQUENCE [LARGE SCALE GENOMIC DNA]</scope>
    <source>
        <strain evidence="2">IBCAS-2021</strain>
        <tissue evidence="2">Leaf</tissue>
    </source>
</reference>
<gene>
    <name evidence="2" type="ORF">H6P81_021031</name>
</gene>
<name>A0AAV7DZ42_ARIFI</name>
<evidence type="ECO:0000313" key="2">
    <source>
        <dbReference type="EMBL" id="KAG9440866.1"/>
    </source>
</evidence>
<dbReference type="AlphaFoldDB" id="A0AAV7DZ42"/>